<sequence length="460" mass="49264">MTAVNDDQLFRKISLRVLPLAMIGFFLSYLNRVNIGFAQEHLSADLGFSYAVYGLGAGLFFIGYFIFEIPSNLILARVGARRWIARIMITWGIISALMALVDSAAMFYALRFLLGVAEAGFIPGILYYMSQWYPASRRGRAWGIFYIALAASGVIGGPISGGVLAATEGLAGLAGWQWLFIVEGVPTVLLGVVILFFLQEDYRKVGWLREPERDRLGSLLRVEAPAAGHTPLREVFRSPLIWLLTGVYFSYNFALYGISFWLPTLIRGLGFQNDVAVGFIYALPSLAAIVAMVIFGYSSDRRRERRKHIAAAFLLSAIGFVVCILAGDNAVLGIIGLMLANAGALSIPAVFWSFQTSLLTGTALAGGIALINSTGNLAGFAAPYLIGAVKDATQSAEIALWITAGIMLVGGALTLTVRTVSSVRDVPRNPDAAGLGHDAAPSGPGAAATTRPVDSPKDAR</sequence>
<evidence type="ECO:0000256" key="7">
    <source>
        <dbReference type="SAM" id="Phobius"/>
    </source>
</evidence>
<feature type="transmembrane region" description="Helical" evidence="7">
    <location>
        <begin position="141"/>
        <end position="166"/>
    </location>
</feature>
<dbReference type="Pfam" id="PF07690">
    <property type="entry name" value="MFS_1"/>
    <property type="match status" value="1"/>
</dbReference>
<evidence type="ECO:0000256" key="4">
    <source>
        <dbReference type="ARBA" id="ARBA00022989"/>
    </source>
</evidence>
<feature type="transmembrane region" description="Helical" evidence="7">
    <location>
        <begin position="240"/>
        <end position="263"/>
    </location>
</feature>
<dbReference type="Gene3D" id="1.20.1250.20">
    <property type="entry name" value="MFS general substrate transporter like domains"/>
    <property type="match status" value="2"/>
</dbReference>
<keyword evidence="5 7" id="KW-0472">Membrane</keyword>
<dbReference type="GO" id="GO:0022857">
    <property type="term" value="F:transmembrane transporter activity"/>
    <property type="evidence" value="ECO:0007669"/>
    <property type="project" value="InterPro"/>
</dbReference>
<feature type="transmembrane region" description="Helical" evidence="7">
    <location>
        <begin position="364"/>
        <end position="386"/>
    </location>
</feature>
<dbReference type="Proteomes" id="UP001139502">
    <property type="component" value="Unassembled WGS sequence"/>
</dbReference>
<dbReference type="PANTHER" id="PTHR43791">
    <property type="entry name" value="PERMEASE-RELATED"/>
    <property type="match status" value="1"/>
</dbReference>
<protein>
    <submittedName>
        <fullName evidence="9">MFS transporter</fullName>
    </submittedName>
</protein>
<keyword evidence="2" id="KW-0813">Transport</keyword>
<evidence type="ECO:0000256" key="6">
    <source>
        <dbReference type="SAM" id="MobiDB-lite"/>
    </source>
</evidence>
<dbReference type="PANTHER" id="PTHR43791:SF36">
    <property type="entry name" value="TRANSPORTER, PUTATIVE (AFU_ORTHOLOGUE AFUA_6G08340)-RELATED"/>
    <property type="match status" value="1"/>
</dbReference>
<keyword evidence="10" id="KW-1185">Reference proteome</keyword>
<dbReference type="PROSITE" id="PS50850">
    <property type="entry name" value="MFS"/>
    <property type="match status" value="1"/>
</dbReference>
<evidence type="ECO:0000256" key="2">
    <source>
        <dbReference type="ARBA" id="ARBA00022448"/>
    </source>
</evidence>
<name>A0A9X2HGV1_9MICC</name>
<dbReference type="RefSeq" id="WP_254168702.1">
    <property type="nucleotide sequence ID" value="NZ_JANAFB010000051.1"/>
</dbReference>
<dbReference type="EMBL" id="JANAFB010000051">
    <property type="protein sequence ID" value="MCP3427084.1"/>
    <property type="molecule type" value="Genomic_DNA"/>
</dbReference>
<reference evidence="9" key="1">
    <citation type="submission" date="2022-06" db="EMBL/GenBank/DDBJ databases">
        <title>Rothia sp. isolated from sandalwood seedling.</title>
        <authorList>
            <person name="Tuikhar N."/>
            <person name="Kirdat K."/>
            <person name="Thorat V."/>
            <person name="Swetha P."/>
            <person name="Padma S."/>
            <person name="Sundararaj R."/>
            <person name="Yadav A."/>
        </authorList>
    </citation>
    <scope>NUCLEOTIDE SEQUENCE</scope>
    <source>
        <strain evidence="9">AR01</strain>
    </source>
</reference>
<dbReference type="InterPro" id="IPR036259">
    <property type="entry name" value="MFS_trans_sf"/>
</dbReference>
<dbReference type="CDD" id="cd17319">
    <property type="entry name" value="MFS_ExuT_GudP_like"/>
    <property type="match status" value="1"/>
</dbReference>
<feature type="transmembrane region" description="Helical" evidence="7">
    <location>
        <begin position="50"/>
        <end position="71"/>
    </location>
</feature>
<feature type="transmembrane region" description="Helical" evidence="7">
    <location>
        <begin position="13"/>
        <end position="30"/>
    </location>
</feature>
<keyword evidence="4 7" id="KW-1133">Transmembrane helix</keyword>
<evidence type="ECO:0000313" key="9">
    <source>
        <dbReference type="EMBL" id="MCP3427084.1"/>
    </source>
</evidence>
<dbReference type="InterPro" id="IPR020846">
    <property type="entry name" value="MFS_dom"/>
</dbReference>
<evidence type="ECO:0000313" key="10">
    <source>
        <dbReference type="Proteomes" id="UP001139502"/>
    </source>
</evidence>
<feature type="transmembrane region" description="Helical" evidence="7">
    <location>
        <begin position="398"/>
        <end position="417"/>
    </location>
</feature>
<dbReference type="AlphaFoldDB" id="A0A9X2HGV1"/>
<feature type="transmembrane region" description="Helical" evidence="7">
    <location>
        <begin position="275"/>
        <end position="297"/>
    </location>
</feature>
<feature type="transmembrane region" description="Helical" evidence="7">
    <location>
        <begin position="309"/>
        <end position="327"/>
    </location>
</feature>
<accession>A0A9X2HGV1</accession>
<feature type="domain" description="Major facilitator superfamily (MFS) profile" evidence="8">
    <location>
        <begin position="17"/>
        <end position="422"/>
    </location>
</feature>
<dbReference type="GO" id="GO:0005886">
    <property type="term" value="C:plasma membrane"/>
    <property type="evidence" value="ECO:0007669"/>
    <property type="project" value="UniProtKB-SubCell"/>
</dbReference>
<dbReference type="SUPFAM" id="SSF103473">
    <property type="entry name" value="MFS general substrate transporter"/>
    <property type="match status" value="1"/>
</dbReference>
<evidence type="ECO:0000256" key="1">
    <source>
        <dbReference type="ARBA" id="ARBA00004651"/>
    </source>
</evidence>
<dbReference type="FunFam" id="1.20.1250.20:FF:000018">
    <property type="entry name" value="MFS transporter permease"/>
    <property type="match status" value="1"/>
</dbReference>
<keyword evidence="3 7" id="KW-0812">Transmembrane</keyword>
<evidence type="ECO:0000256" key="3">
    <source>
        <dbReference type="ARBA" id="ARBA00022692"/>
    </source>
</evidence>
<gene>
    <name evidence="9" type="ORF">NBM05_13950</name>
</gene>
<dbReference type="InterPro" id="IPR011701">
    <property type="entry name" value="MFS"/>
</dbReference>
<evidence type="ECO:0000256" key="5">
    <source>
        <dbReference type="ARBA" id="ARBA00023136"/>
    </source>
</evidence>
<proteinExistence type="predicted"/>
<organism evidence="9 10">
    <name type="scientific">Rothia santali</name>
    <dbReference type="NCBI Taxonomy" id="2949643"/>
    <lineage>
        <taxon>Bacteria</taxon>
        <taxon>Bacillati</taxon>
        <taxon>Actinomycetota</taxon>
        <taxon>Actinomycetes</taxon>
        <taxon>Micrococcales</taxon>
        <taxon>Micrococcaceae</taxon>
        <taxon>Rothia</taxon>
    </lineage>
</organism>
<feature type="transmembrane region" description="Helical" evidence="7">
    <location>
        <begin position="107"/>
        <end position="129"/>
    </location>
</feature>
<comment type="subcellular location">
    <subcellularLocation>
        <location evidence="1">Cell membrane</location>
        <topology evidence="1">Multi-pass membrane protein</topology>
    </subcellularLocation>
</comment>
<comment type="caution">
    <text evidence="9">The sequence shown here is derived from an EMBL/GenBank/DDBJ whole genome shotgun (WGS) entry which is preliminary data.</text>
</comment>
<feature type="compositionally biased region" description="Low complexity" evidence="6">
    <location>
        <begin position="439"/>
        <end position="450"/>
    </location>
</feature>
<feature type="transmembrane region" description="Helical" evidence="7">
    <location>
        <begin position="83"/>
        <end position="101"/>
    </location>
</feature>
<feature type="region of interest" description="Disordered" evidence="6">
    <location>
        <begin position="428"/>
        <end position="460"/>
    </location>
</feature>
<feature type="transmembrane region" description="Helical" evidence="7">
    <location>
        <begin position="178"/>
        <end position="198"/>
    </location>
</feature>
<feature type="transmembrane region" description="Helical" evidence="7">
    <location>
        <begin position="333"/>
        <end position="352"/>
    </location>
</feature>
<evidence type="ECO:0000259" key="8">
    <source>
        <dbReference type="PROSITE" id="PS50850"/>
    </source>
</evidence>